<proteinExistence type="predicted"/>
<evidence type="ECO:0000313" key="2">
    <source>
        <dbReference type="Proteomes" id="UP000464378"/>
    </source>
</evidence>
<dbReference type="RefSeq" id="WP_162657513.1">
    <property type="nucleotide sequence ID" value="NZ_LR593887.1"/>
</dbReference>
<keyword evidence="2" id="KW-1185">Reference proteome</keyword>
<accession>A0A6C2YL77</accession>
<dbReference type="AlphaFoldDB" id="A0A6C2YL77"/>
<dbReference type="InParanoid" id="A0A6C2YL77"/>
<reference evidence="1" key="1">
    <citation type="submission" date="2019-04" db="EMBL/GenBank/DDBJ databases">
        <authorList>
            <consortium name="Science for Life Laboratories"/>
        </authorList>
    </citation>
    <scope>NUCLEOTIDE SEQUENCE</scope>
    <source>
        <strain evidence="1">MBLW1</strain>
    </source>
</reference>
<protein>
    <submittedName>
        <fullName evidence="1">Uncharacterized protein</fullName>
    </submittedName>
</protein>
<dbReference type="EMBL" id="LR586016">
    <property type="protein sequence ID" value="VIP02328.1"/>
    <property type="molecule type" value="Genomic_DNA"/>
</dbReference>
<organism evidence="1">
    <name type="scientific">Tuwongella immobilis</name>
    <dbReference type="NCBI Taxonomy" id="692036"/>
    <lineage>
        <taxon>Bacteria</taxon>
        <taxon>Pseudomonadati</taxon>
        <taxon>Planctomycetota</taxon>
        <taxon>Planctomycetia</taxon>
        <taxon>Gemmatales</taxon>
        <taxon>Gemmataceae</taxon>
        <taxon>Tuwongella</taxon>
    </lineage>
</organism>
<gene>
    <name evidence="1" type="ORF">GMBLW1_16320</name>
</gene>
<dbReference type="EMBL" id="LR593887">
    <property type="protein sequence ID" value="VTS01070.1"/>
    <property type="molecule type" value="Genomic_DNA"/>
</dbReference>
<sequence>MIATTVRYRDAEFIAYDLVIEVWMLEVARQIDADAVLAPWPDEIRKEWRIQATSGFGFGPSPALDKFVDSQQRREQLACYFRKALQSLTQLGSVLSPAELARSGVGGNQAIYTRGLPTPLVIEVGEQFLALIS</sequence>
<dbReference type="Proteomes" id="UP000464378">
    <property type="component" value="Chromosome"/>
</dbReference>
<name>A0A6C2YL77_9BACT</name>
<dbReference type="KEGG" id="tim:GMBLW1_16320"/>
<evidence type="ECO:0000313" key="1">
    <source>
        <dbReference type="EMBL" id="VIP02328.1"/>
    </source>
</evidence>